<name>A0A930YGT1_9ACTN</name>
<evidence type="ECO:0000313" key="3">
    <source>
        <dbReference type="Proteomes" id="UP000660668"/>
    </source>
</evidence>
<reference evidence="2" key="1">
    <citation type="submission" date="2020-11" db="EMBL/GenBank/DDBJ databases">
        <title>Nocardioides cynanchi sp. nov., isolated from soil of rhizosphere of Cynanchum wilfordii.</title>
        <authorList>
            <person name="Lee J.-S."/>
            <person name="Suh M.K."/>
            <person name="Kim J.-S."/>
        </authorList>
    </citation>
    <scope>NUCLEOTIDE SEQUENCE</scope>
    <source>
        <strain evidence="2">KCTC 19276</strain>
    </source>
</reference>
<gene>
    <name evidence="2" type="ORF">ISU10_00575</name>
</gene>
<protein>
    <submittedName>
        <fullName evidence="2">Uncharacterized protein</fullName>
    </submittedName>
</protein>
<keyword evidence="1" id="KW-1133">Transmembrane helix</keyword>
<keyword evidence="3" id="KW-1185">Reference proteome</keyword>
<dbReference type="RefSeq" id="WP_194694411.1">
    <property type="nucleotide sequence ID" value="NZ_JADKPO010000001.1"/>
</dbReference>
<sequence>MTDNVTRRHRSHLVRPRSVWGGLVVALIGVGLLGWAIAVLSWAQSVASAALLLLMTESRSNAFRLGSRPGRSVRSR</sequence>
<evidence type="ECO:0000256" key="1">
    <source>
        <dbReference type="SAM" id="Phobius"/>
    </source>
</evidence>
<proteinExistence type="predicted"/>
<keyword evidence="1" id="KW-0472">Membrane</keyword>
<evidence type="ECO:0000313" key="2">
    <source>
        <dbReference type="EMBL" id="MBF4766258.1"/>
    </source>
</evidence>
<comment type="caution">
    <text evidence="2">The sequence shown here is derived from an EMBL/GenBank/DDBJ whole genome shotgun (WGS) entry which is preliminary data.</text>
</comment>
<dbReference type="Proteomes" id="UP000660668">
    <property type="component" value="Unassembled WGS sequence"/>
</dbReference>
<organism evidence="2 3">
    <name type="scientific">Nocardioides agariphilus</name>
    <dbReference type="NCBI Taxonomy" id="433664"/>
    <lineage>
        <taxon>Bacteria</taxon>
        <taxon>Bacillati</taxon>
        <taxon>Actinomycetota</taxon>
        <taxon>Actinomycetes</taxon>
        <taxon>Propionibacteriales</taxon>
        <taxon>Nocardioidaceae</taxon>
        <taxon>Nocardioides</taxon>
    </lineage>
</organism>
<feature type="transmembrane region" description="Helical" evidence="1">
    <location>
        <begin position="20"/>
        <end position="43"/>
    </location>
</feature>
<keyword evidence="1" id="KW-0812">Transmembrane</keyword>
<accession>A0A930YGT1</accession>
<dbReference type="AlphaFoldDB" id="A0A930YGT1"/>
<dbReference type="EMBL" id="JADKPO010000001">
    <property type="protein sequence ID" value="MBF4766258.1"/>
    <property type="molecule type" value="Genomic_DNA"/>
</dbReference>